<evidence type="ECO:0000256" key="2">
    <source>
        <dbReference type="ARBA" id="ARBA00022553"/>
    </source>
</evidence>
<dbReference type="PANTHER" id="PTHR36118:SF1">
    <property type="entry name" value="ION-TRANSLOCATING OXIDOREDUCTASE COMPLEX SUBUNIT G"/>
    <property type="match status" value="1"/>
</dbReference>
<sequence length="230" mass="24412">MTNKLSFIIQVIFVSILVWLLTTLLFTNEFIFNSGDDESAQVDTAEVSDGTFTGSAEGHNDQLTLDVTVENGEISQIDVTEHSETEGISDPAFEQVPEQIIESNSTDVEIVSGATFTSEAIINAVNNALAEDSGGSSEAIALEDVSDGTYTGTSEGHNGLMTVDVTVENQEITDVNVVSHLETEGLSDPAFDQVPDQIINTNSLDVETVSGATFTSEAIVEAVNDALSQN</sequence>
<feature type="domain" description="FMN-binding" evidence="7">
    <location>
        <begin position="58"/>
        <end position="132"/>
    </location>
</feature>
<dbReference type="SMART" id="SM00900">
    <property type="entry name" value="FMN_bind"/>
    <property type="match status" value="2"/>
</dbReference>
<feature type="domain" description="FMN-binding" evidence="7">
    <location>
        <begin position="156"/>
        <end position="230"/>
    </location>
</feature>
<keyword evidence="6" id="KW-0472">Membrane</keyword>
<keyword evidence="3" id="KW-0285">Flavoprotein</keyword>
<name>A0A5R9DVX3_9LACT</name>
<evidence type="ECO:0000313" key="8">
    <source>
        <dbReference type="EMBL" id="TLQ40232.1"/>
    </source>
</evidence>
<organism evidence="8 9">
    <name type="scientific">Ruoffia tabacinasalis</name>
    <dbReference type="NCBI Taxonomy" id="87458"/>
    <lineage>
        <taxon>Bacteria</taxon>
        <taxon>Bacillati</taxon>
        <taxon>Bacillota</taxon>
        <taxon>Bacilli</taxon>
        <taxon>Lactobacillales</taxon>
        <taxon>Aerococcaceae</taxon>
        <taxon>Ruoffia</taxon>
    </lineage>
</organism>
<comment type="caution">
    <text evidence="8">The sequence shown here is derived from an EMBL/GenBank/DDBJ whole genome shotgun (WGS) entry which is preliminary data.</text>
</comment>
<feature type="transmembrane region" description="Helical" evidence="6">
    <location>
        <begin position="7"/>
        <end position="26"/>
    </location>
</feature>
<gene>
    <name evidence="8" type="ORF">FEZ33_08720</name>
</gene>
<keyword evidence="4" id="KW-0288">FMN</keyword>
<evidence type="ECO:0000313" key="9">
    <source>
        <dbReference type="Proteomes" id="UP000306420"/>
    </source>
</evidence>
<dbReference type="Pfam" id="PF04205">
    <property type="entry name" value="FMN_bind"/>
    <property type="match status" value="2"/>
</dbReference>
<reference evidence="8 9" key="1">
    <citation type="submission" date="2019-05" db="EMBL/GenBank/DDBJ databases">
        <title>The metagenome of a microbial culture collection derived from dairy environment covers the genomic content of the human microbiome.</title>
        <authorList>
            <person name="Roder T."/>
            <person name="Wuthrich D."/>
            <person name="Sattari Z."/>
            <person name="Von Ah U."/>
            <person name="Bar C."/>
            <person name="Ronchi F."/>
            <person name="Macpherson A.J."/>
            <person name="Ganal-Vonarburg S.C."/>
            <person name="Bruggmann R."/>
            <person name="Vergeres G."/>
        </authorList>
    </citation>
    <scope>NUCLEOTIDE SEQUENCE [LARGE SCALE GENOMIC DNA]</scope>
    <source>
        <strain evidence="8 9">FAM 24227</strain>
    </source>
</reference>
<dbReference type="EMBL" id="VBSP01000033">
    <property type="protein sequence ID" value="TLQ40232.1"/>
    <property type="molecule type" value="Genomic_DNA"/>
</dbReference>
<dbReference type="InterPro" id="IPR010209">
    <property type="entry name" value="Ion_transpt_RnfG/RsxG"/>
</dbReference>
<dbReference type="Proteomes" id="UP000306420">
    <property type="component" value="Unassembled WGS sequence"/>
</dbReference>
<protein>
    <submittedName>
        <fullName evidence="8">FMN-binding protein</fullName>
    </submittedName>
</protein>
<keyword evidence="6" id="KW-1133">Transmembrane helix</keyword>
<dbReference type="OrthoDB" id="9806724at2"/>
<keyword evidence="5" id="KW-0249">Electron transport</keyword>
<dbReference type="GO" id="GO:0022900">
    <property type="term" value="P:electron transport chain"/>
    <property type="evidence" value="ECO:0007669"/>
    <property type="project" value="InterPro"/>
</dbReference>
<keyword evidence="6" id="KW-0812">Transmembrane</keyword>
<dbReference type="InterPro" id="IPR007329">
    <property type="entry name" value="FMN-bd"/>
</dbReference>
<dbReference type="RefSeq" id="WP_138405021.1">
    <property type="nucleotide sequence ID" value="NZ_VBSP01000033.1"/>
</dbReference>
<dbReference type="GO" id="GO:0010181">
    <property type="term" value="F:FMN binding"/>
    <property type="evidence" value="ECO:0007669"/>
    <property type="project" value="InterPro"/>
</dbReference>
<accession>A0A5R9DVX3</accession>
<dbReference type="GO" id="GO:0005886">
    <property type="term" value="C:plasma membrane"/>
    <property type="evidence" value="ECO:0007669"/>
    <property type="project" value="InterPro"/>
</dbReference>
<dbReference type="AlphaFoldDB" id="A0A5R9DVX3"/>
<evidence type="ECO:0000256" key="4">
    <source>
        <dbReference type="ARBA" id="ARBA00022643"/>
    </source>
</evidence>
<evidence type="ECO:0000256" key="6">
    <source>
        <dbReference type="SAM" id="Phobius"/>
    </source>
</evidence>
<proteinExistence type="predicted"/>
<dbReference type="GO" id="GO:0009055">
    <property type="term" value="F:electron transfer activity"/>
    <property type="evidence" value="ECO:0007669"/>
    <property type="project" value="InterPro"/>
</dbReference>
<keyword evidence="1" id="KW-0813">Transport</keyword>
<evidence type="ECO:0000256" key="1">
    <source>
        <dbReference type="ARBA" id="ARBA00022448"/>
    </source>
</evidence>
<evidence type="ECO:0000256" key="5">
    <source>
        <dbReference type="ARBA" id="ARBA00022982"/>
    </source>
</evidence>
<evidence type="ECO:0000256" key="3">
    <source>
        <dbReference type="ARBA" id="ARBA00022630"/>
    </source>
</evidence>
<keyword evidence="2" id="KW-0597">Phosphoprotein</keyword>
<evidence type="ECO:0000259" key="7">
    <source>
        <dbReference type="SMART" id="SM00900"/>
    </source>
</evidence>
<dbReference type="Gene3D" id="3.90.1010.20">
    <property type="match status" value="2"/>
</dbReference>
<dbReference type="PANTHER" id="PTHR36118">
    <property type="entry name" value="ION-TRANSLOCATING OXIDOREDUCTASE COMPLEX SUBUNIT G"/>
    <property type="match status" value="1"/>
</dbReference>